<dbReference type="Proteomes" id="UP000887580">
    <property type="component" value="Unplaced"/>
</dbReference>
<name>A0AC35FXD1_9BILA</name>
<evidence type="ECO:0000313" key="1">
    <source>
        <dbReference type="Proteomes" id="UP000887580"/>
    </source>
</evidence>
<reference evidence="2" key="1">
    <citation type="submission" date="2022-11" db="UniProtKB">
        <authorList>
            <consortium name="WormBaseParasite"/>
        </authorList>
    </citation>
    <scope>IDENTIFICATION</scope>
</reference>
<sequence length="323" mass="37342">MSFNRGRNAIFQAIQRGFAKARINIIHRNISSIHNDTNNRWLKISFIDGNYGIFPYVWLRDTSLESSTYSISDSMKARNLMMRDFDVEVVPKSLKLDKEKNELKILWPGNIESCYPASWLKSRNLSSSTVRSHRKNVYLSHGKLWNKKEIEQRLQKFDHSKVMSDDKALHDFLYAVCCDGIAVLKNGPIKDKETVTKIGDRIGLIHQTHFGKTFEVTTKVEASNMAYAHGGELPYHTDFPSLSQPPELQMLYMFQKAPNNGGLSMFVDGFYIAELMREKHSDAFKILTETPIEFIEEGYDIHERDGKNFKFIFDMASKHRTIK</sequence>
<dbReference type="WBParaSite" id="PS1159_v2.g21822.t2">
    <property type="protein sequence ID" value="PS1159_v2.g21822.t2"/>
    <property type="gene ID" value="PS1159_v2.g21822"/>
</dbReference>
<proteinExistence type="predicted"/>
<protein>
    <submittedName>
        <fullName evidence="2">TauD/TfdA-like domain-containing protein</fullName>
    </submittedName>
</protein>
<evidence type="ECO:0000313" key="2">
    <source>
        <dbReference type="WBParaSite" id="PS1159_v2.g21822.t2"/>
    </source>
</evidence>
<accession>A0AC35FXD1</accession>
<organism evidence="1 2">
    <name type="scientific">Panagrolaimus sp. PS1159</name>
    <dbReference type="NCBI Taxonomy" id="55785"/>
    <lineage>
        <taxon>Eukaryota</taxon>
        <taxon>Metazoa</taxon>
        <taxon>Ecdysozoa</taxon>
        <taxon>Nematoda</taxon>
        <taxon>Chromadorea</taxon>
        <taxon>Rhabditida</taxon>
        <taxon>Tylenchina</taxon>
        <taxon>Panagrolaimomorpha</taxon>
        <taxon>Panagrolaimoidea</taxon>
        <taxon>Panagrolaimidae</taxon>
        <taxon>Panagrolaimus</taxon>
    </lineage>
</organism>